<evidence type="ECO:0000313" key="3">
    <source>
        <dbReference type="Proteomes" id="UP000182204"/>
    </source>
</evidence>
<organism evidence="2 3">
    <name type="scientific">Clostridium sporogenes</name>
    <dbReference type="NCBI Taxonomy" id="1509"/>
    <lineage>
        <taxon>Bacteria</taxon>
        <taxon>Bacillati</taxon>
        <taxon>Bacillota</taxon>
        <taxon>Clostridia</taxon>
        <taxon>Eubacteriales</taxon>
        <taxon>Clostridiaceae</taxon>
        <taxon>Clostridium</taxon>
    </lineage>
</organism>
<proteinExistence type="predicted"/>
<name>A0A1L3NC95_CLOSG</name>
<keyword evidence="1" id="KW-1133">Transmembrane helix</keyword>
<dbReference type="RefSeq" id="WP_072585423.1">
    <property type="nucleotide sequence ID" value="NZ_CP013243.1"/>
</dbReference>
<protein>
    <submittedName>
        <fullName evidence="2">Uncharacterized protein</fullName>
    </submittedName>
</protein>
<keyword evidence="1" id="KW-0472">Membrane</keyword>
<gene>
    <name evidence="2" type="ORF">NPD5_1682</name>
</gene>
<dbReference type="AlphaFoldDB" id="A0A1L3NC95"/>
<accession>A0A1L3NC95</accession>
<dbReference type="STRING" id="413999.CBO0406"/>
<feature type="transmembrane region" description="Helical" evidence="1">
    <location>
        <begin position="6"/>
        <end position="29"/>
    </location>
</feature>
<keyword evidence="1" id="KW-0812">Transmembrane</keyword>
<evidence type="ECO:0000256" key="1">
    <source>
        <dbReference type="SAM" id="Phobius"/>
    </source>
</evidence>
<dbReference type="Proteomes" id="UP000182204">
    <property type="component" value="Chromosome"/>
</dbReference>
<evidence type="ECO:0000313" key="2">
    <source>
        <dbReference type="EMBL" id="APH13742.1"/>
    </source>
</evidence>
<reference evidence="2 3" key="1">
    <citation type="submission" date="2015-11" db="EMBL/GenBank/DDBJ databases">
        <authorList>
            <person name="Hill K.K."/>
            <person name="Shirey T.B."/>
            <person name="Raphael B."/>
            <person name="Daligault H.E."/>
            <person name="Davenport K.W."/>
            <person name="Bruce D.C."/>
            <person name="Foley B.T."/>
            <person name="Johnson S.L."/>
        </authorList>
    </citation>
    <scope>NUCLEOTIDE SEQUENCE [LARGE SCALE GENOMIC DNA]</scope>
    <source>
        <strain evidence="2 3">CDC_1632</strain>
    </source>
</reference>
<dbReference type="EMBL" id="CP013243">
    <property type="protein sequence ID" value="APH13742.1"/>
    <property type="molecule type" value="Genomic_DNA"/>
</dbReference>
<sequence>MEINYLSIIASIINLVLLFLIITAIFKGIQSLKHFIKRNKEMDKKLDTIIKKLENKEDS</sequence>